<dbReference type="EMBL" id="LIUF01000004">
    <property type="protein sequence ID" value="KOX92349.1"/>
    <property type="molecule type" value="Genomic_DNA"/>
</dbReference>
<dbReference type="RefSeq" id="WP_053968554.1">
    <property type="nucleotide sequence ID" value="NZ_JAWJXX010000009.1"/>
</dbReference>
<evidence type="ECO:0000313" key="4">
    <source>
        <dbReference type="Proteomes" id="UP000037729"/>
    </source>
</evidence>
<organism evidence="3 4">
    <name type="scientific">Haloarcula rubripromontorii</name>
    <dbReference type="NCBI Taxonomy" id="1705562"/>
    <lineage>
        <taxon>Archaea</taxon>
        <taxon>Methanobacteriati</taxon>
        <taxon>Methanobacteriota</taxon>
        <taxon>Stenosarchaea group</taxon>
        <taxon>Halobacteria</taxon>
        <taxon>Halobacteriales</taxon>
        <taxon>Haloarculaceae</taxon>
        <taxon>Haloarcula</taxon>
    </lineage>
</organism>
<feature type="region of interest" description="Disordered" evidence="1">
    <location>
        <begin position="145"/>
        <end position="179"/>
    </location>
</feature>
<dbReference type="Proteomes" id="UP000037729">
    <property type="component" value="Unassembled WGS sequence"/>
</dbReference>
<comment type="caution">
    <text evidence="3">The sequence shown here is derived from an EMBL/GenBank/DDBJ whole genome shotgun (WGS) entry which is preliminary data.</text>
</comment>
<sequence length="179" mass="19091">MNWVRDNRLLLLFAAVVLTTLGAVGLGIVGVVATVGALLGGGAVVQTFAGFLLGTLLLVGVDIVFSVALVRALARRASVPKSQRVAGGLARLEAVVPPLASLGLSDVFAPPEPTVEERHEALTRRYVEGELSEVEYERELRALLDEDEDRGIEPQDAADIESELSRTTATDAEYEPARE</sequence>
<evidence type="ECO:0008006" key="5">
    <source>
        <dbReference type="Google" id="ProtNLM"/>
    </source>
</evidence>
<evidence type="ECO:0000313" key="3">
    <source>
        <dbReference type="EMBL" id="KOX92349.1"/>
    </source>
</evidence>
<accession>A0A0M9AHX6</accession>
<keyword evidence="4" id="KW-1185">Reference proteome</keyword>
<dbReference type="AlphaFoldDB" id="A0A0M9AHX6"/>
<name>A0A0M9AHX6_9EURY</name>
<feature type="transmembrane region" description="Helical" evidence="2">
    <location>
        <begin position="9"/>
        <end position="39"/>
    </location>
</feature>
<protein>
    <recommendedName>
        <fullName evidence="5">SHOCT domain-containing protein</fullName>
    </recommendedName>
</protein>
<feature type="compositionally biased region" description="Acidic residues" evidence="1">
    <location>
        <begin position="145"/>
        <end position="162"/>
    </location>
</feature>
<reference evidence="3 4" key="1">
    <citation type="submission" date="2015-08" db="EMBL/GenBank/DDBJ databases">
        <title>Genomes of Isolates from Cabo Rojo, PR.</title>
        <authorList>
            <person name="Sanchez-Nieves R.L."/>
            <person name="Montalvo-Rodriguez R."/>
        </authorList>
    </citation>
    <scope>NUCLEOTIDE SEQUENCE [LARGE SCALE GENOMIC DNA]</scope>
    <source>
        <strain evidence="3 4">SL3</strain>
    </source>
</reference>
<keyword evidence="2" id="KW-0812">Transmembrane</keyword>
<evidence type="ECO:0000256" key="1">
    <source>
        <dbReference type="SAM" id="MobiDB-lite"/>
    </source>
</evidence>
<dbReference type="STRING" id="1705562.AMS69_13315"/>
<keyword evidence="2" id="KW-0472">Membrane</keyword>
<proteinExistence type="predicted"/>
<dbReference type="PATRIC" id="fig|1705562.3.peg.3252"/>
<gene>
    <name evidence="3" type="ORF">AMS69_13315</name>
</gene>
<keyword evidence="2" id="KW-1133">Transmembrane helix</keyword>
<feature type="transmembrane region" description="Helical" evidence="2">
    <location>
        <begin position="51"/>
        <end position="74"/>
    </location>
</feature>
<dbReference type="OrthoDB" id="178074at2157"/>
<evidence type="ECO:0000256" key="2">
    <source>
        <dbReference type="SAM" id="Phobius"/>
    </source>
</evidence>